<feature type="transmembrane region" description="Helical" evidence="1">
    <location>
        <begin position="71"/>
        <end position="89"/>
    </location>
</feature>
<evidence type="ECO:0000313" key="3">
    <source>
        <dbReference type="WBParaSite" id="L893_g17908.t1"/>
    </source>
</evidence>
<evidence type="ECO:0000256" key="1">
    <source>
        <dbReference type="SAM" id="Phobius"/>
    </source>
</evidence>
<feature type="transmembrane region" description="Helical" evidence="1">
    <location>
        <begin position="95"/>
        <end position="117"/>
    </location>
</feature>
<accession>A0A1I7YMS0</accession>
<proteinExistence type="predicted"/>
<sequence>MCAIFAHVIIVSVAEIVHFGKEAVYPINVDLFREEFYSQRFYAAMSVTVLYLGLYVNLLATTERPLISRELSQLIAGIFSLVAFATYMLSSVFKLTAWLIHPMGMIPAVVLLGLIMAKSELSLRIKKMFESTTYERYLVKGSTRIRRNRKTVAIMLPGMYVNFFASLCNVVVAILSVYLKSVVFFYWSSLTFSGLSMCVAILTIYKMPQVGQQEDQEFDIALRFNRYLSVPIERFWNRERPNQGPEFPVENDGEIVEESRF</sequence>
<feature type="transmembrane region" description="Helical" evidence="1">
    <location>
        <begin position="41"/>
        <end position="59"/>
    </location>
</feature>
<feature type="transmembrane region" description="Helical" evidence="1">
    <location>
        <begin position="152"/>
        <end position="178"/>
    </location>
</feature>
<reference evidence="3" key="1">
    <citation type="submission" date="2016-11" db="UniProtKB">
        <authorList>
            <consortium name="WormBaseParasite"/>
        </authorList>
    </citation>
    <scope>IDENTIFICATION</scope>
</reference>
<dbReference type="WBParaSite" id="L893_g17908.t1">
    <property type="protein sequence ID" value="L893_g17908.t1"/>
    <property type="gene ID" value="L893_g17908"/>
</dbReference>
<dbReference type="AlphaFoldDB" id="A0A1I7YMS0"/>
<keyword evidence="1" id="KW-0472">Membrane</keyword>
<organism evidence="2 3">
    <name type="scientific">Steinernema glaseri</name>
    <dbReference type="NCBI Taxonomy" id="37863"/>
    <lineage>
        <taxon>Eukaryota</taxon>
        <taxon>Metazoa</taxon>
        <taxon>Ecdysozoa</taxon>
        <taxon>Nematoda</taxon>
        <taxon>Chromadorea</taxon>
        <taxon>Rhabditida</taxon>
        <taxon>Tylenchina</taxon>
        <taxon>Panagrolaimomorpha</taxon>
        <taxon>Strongyloidoidea</taxon>
        <taxon>Steinernematidae</taxon>
        <taxon>Steinernema</taxon>
    </lineage>
</organism>
<feature type="transmembrane region" description="Helical" evidence="1">
    <location>
        <begin position="184"/>
        <end position="205"/>
    </location>
</feature>
<protein>
    <submittedName>
        <fullName evidence="3">ADP,ATP carrier protein</fullName>
    </submittedName>
</protein>
<keyword evidence="1" id="KW-0812">Transmembrane</keyword>
<name>A0A1I7YMS0_9BILA</name>
<keyword evidence="2" id="KW-1185">Reference proteome</keyword>
<keyword evidence="1" id="KW-1133">Transmembrane helix</keyword>
<evidence type="ECO:0000313" key="2">
    <source>
        <dbReference type="Proteomes" id="UP000095287"/>
    </source>
</evidence>
<dbReference type="Proteomes" id="UP000095287">
    <property type="component" value="Unplaced"/>
</dbReference>